<name>A0A8S9LLJ8_BRACR</name>
<protein>
    <submittedName>
        <fullName evidence="1">Uncharacterized protein</fullName>
    </submittedName>
</protein>
<dbReference type="AlphaFoldDB" id="A0A8S9LLJ8"/>
<dbReference type="EMBL" id="QGKW02000276">
    <property type="protein sequence ID" value="KAF2607312.1"/>
    <property type="molecule type" value="Genomic_DNA"/>
</dbReference>
<organism evidence="1 2">
    <name type="scientific">Brassica cretica</name>
    <name type="common">Mustard</name>
    <dbReference type="NCBI Taxonomy" id="69181"/>
    <lineage>
        <taxon>Eukaryota</taxon>
        <taxon>Viridiplantae</taxon>
        <taxon>Streptophyta</taxon>
        <taxon>Embryophyta</taxon>
        <taxon>Tracheophyta</taxon>
        <taxon>Spermatophyta</taxon>
        <taxon>Magnoliopsida</taxon>
        <taxon>eudicotyledons</taxon>
        <taxon>Gunneridae</taxon>
        <taxon>Pentapetalae</taxon>
        <taxon>rosids</taxon>
        <taxon>malvids</taxon>
        <taxon>Brassicales</taxon>
        <taxon>Brassicaceae</taxon>
        <taxon>Brassiceae</taxon>
        <taxon>Brassica</taxon>
    </lineage>
</organism>
<dbReference type="Proteomes" id="UP000712281">
    <property type="component" value="Unassembled WGS sequence"/>
</dbReference>
<sequence length="76" mass="8725">MVWFGELMFRWDKETASRYNTPLKAETLPTRFCHAETLVELGIDEDVFETLQAVTSRADSTIAPSRKGAYGNRHFN</sequence>
<evidence type="ECO:0000313" key="2">
    <source>
        <dbReference type="Proteomes" id="UP000712281"/>
    </source>
</evidence>
<proteinExistence type="predicted"/>
<evidence type="ECO:0000313" key="1">
    <source>
        <dbReference type="EMBL" id="KAF2607312.1"/>
    </source>
</evidence>
<gene>
    <name evidence="1" type="ORF">F2Q68_00043063</name>
</gene>
<reference evidence="1" key="1">
    <citation type="submission" date="2019-12" db="EMBL/GenBank/DDBJ databases">
        <title>Genome sequencing and annotation of Brassica cretica.</title>
        <authorList>
            <person name="Studholme D.J."/>
            <person name="Sarris P.F."/>
        </authorList>
    </citation>
    <scope>NUCLEOTIDE SEQUENCE</scope>
    <source>
        <strain evidence="1">PFS-001/15</strain>
        <tissue evidence="1">Leaf</tissue>
    </source>
</reference>
<accession>A0A8S9LLJ8</accession>
<comment type="caution">
    <text evidence="1">The sequence shown here is derived from an EMBL/GenBank/DDBJ whole genome shotgun (WGS) entry which is preliminary data.</text>
</comment>